<evidence type="ECO:0000313" key="4">
    <source>
        <dbReference type="Proteomes" id="UP000028984"/>
    </source>
</evidence>
<dbReference type="EMBL" id="JGZK01000002">
    <property type="protein sequence ID" value="KFI87895.1"/>
    <property type="molecule type" value="Genomic_DNA"/>
</dbReference>
<reference evidence="3 4" key="1">
    <citation type="submission" date="2014-03" db="EMBL/GenBank/DDBJ databases">
        <title>Genomics of Bifidobacteria.</title>
        <authorList>
            <person name="Ventura M."/>
            <person name="Milani C."/>
            <person name="Lugli G.A."/>
        </authorList>
    </citation>
    <scope>NUCLEOTIDE SEQUENCE [LARGE SCALE GENOMIC DNA]</scope>
    <source>
        <strain evidence="3 4">DSM 23975</strain>
    </source>
</reference>
<dbReference type="InterPro" id="IPR019405">
    <property type="entry name" value="Lactonase_7-beta_prop"/>
</dbReference>
<name>A0A087CX95_9BIFI</name>
<dbReference type="Gene3D" id="2.130.10.10">
    <property type="entry name" value="YVTN repeat-like/Quinoprotein amine dehydrogenase"/>
    <property type="match status" value="1"/>
</dbReference>
<dbReference type="EC" id="3.1.1.31" evidence="3"/>
<dbReference type="eggNOG" id="COG2706">
    <property type="taxonomic scope" value="Bacteria"/>
</dbReference>
<keyword evidence="4" id="KW-1185">Reference proteome</keyword>
<evidence type="ECO:0000256" key="2">
    <source>
        <dbReference type="SAM" id="MobiDB-lite"/>
    </source>
</evidence>
<proteinExistence type="inferred from homology"/>
<sequence length="455" mass="47218">MAHDVDDMDTRNGDMTLAVGGFGALRGSSCPGIEALTLHTSIDDDGMTQAVSLHKEGVLADVPSPTWITRDGDTLYAVLEDTNEVASFRIDWDGGTVSDADTVDTDTVAGPRTTALSLTELSRVPTPGSSPTHAAVAVDDLGGKHLIVANYADGHVCVHPIAADGSVLEATQVLAGKGRGPLPAQEGPHAHWILPLQDGHVLSTDLGADRIYVHRWEHGRLERTGEVPMASGTGPRDLHLLPVPGAADAAANGSDWRVAVVGEWANTVTLLGSENATGALDTNDDTASIKVLQTVDLGGDPLDQAASLAFVPWSALRRGESDGDADGNASGSGDGDDNKHDAGNAAVAAAVHDISQHNDISGIAYVGLRGSERIVALAWDGERLSRLAPEDEPGWRGRGVDCGGSRPRHILPVGNLLLVANEVSNGLTVFHLASDGEPTRVADLPSGSPTVFVCL</sequence>
<dbReference type="InterPro" id="IPR011048">
    <property type="entry name" value="Haem_d1_sf"/>
</dbReference>
<dbReference type="SUPFAM" id="SSF51004">
    <property type="entry name" value="C-terminal (heme d1) domain of cytochrome cd1-nitrite reductase"/>
    <property type="match status" value="1"/>
</dbReference>
<dbReference type="Pfam" id="PF10282">
    <property type="entry name" value="Lactonase"/>
    <property type="match status" value="1"/>
</dbReference>
<feature type="region of interest" description="Disordered" evidence="2">
    <location>
        <begin position="319"/>
        <end position="341"/>
    </location>
</feature>
<dbReference type="Proteomes" id="UP000028984">
    <property type="component" value="Unassembled WGS sequence"/>
</dbReference>
<dbReference type="PANTHER" id="PTHR30344:SF1">
    <property type="entry name" value="6-PHOSPHOGLUCONOLACTONASE"/>
    <property type="match status" value="1"/>
</dbReference>
<evidence type="ECO:0000313" key="3">
    <source>
        <dbReference type="EMBL" id="KFI87895.1"/>
    </source>
</evidence>
<comment type="similarity">
    <text evidence="1">Belongs to the cycloisomerase 2 family.</text>
</comment>
<evidence type="ECO:0000256" key="1">
    <source>
        <dbReference type="ARBA" id="ARBA00005564"/>
    </source>
</evidence>
<accession>A0A087CX95</accession>
<dbReference type="RefSeq" id="WP_241451216.1">
    <property type="nucleotide sequence ID" value="NZ_JDUW01000016.1"/>
</dbReference>
<dbReference type="AlphaFoldDB" id="A0A087CX95"/>
<gene>
    <name evidence="3" type="ORF">BREU_0671</name>
</gene>
<dbReference type="PANTHER" id="PTHR30344">
    <property type="entry name" value="6-PHOSPHOGLUCONOLACTONASE-RELATED"/>
    <property type="match status" value="1"/>
</dbReference>
<organism evidence="3 4">
    <name type="scientific">Bifidobacterium reuteri DSM 23975</name>
    <dbReference type="NCBI Taxonomy" id="1437610"/>
    <lineage>
        <taxon>Bacteria</taxon>
        <taxon>Bacillati</taxon>
        <taxon>Actinomycetota</taxon>
        <taxon>Actinomycetes</taxon>
        <taxon>Bifidobacteriales</taxon>
        <taxon>Bifidobacteriaceae</taxon>
        <taxon>Bifidobacterium</taxon>
    </lineage>
</organism>
<comment type="caution">
    <text evidence="3">The sequence shown here is derived from an EMBL/GenBank/DDBJ whole genome shotgun (WGS) entry which is preliminary data.</text>
</comment>
<dbReference type="GO" id="GO:0005829">
    <property type="term" value="C:cytosol"/>
    <property type="evidence" value="ECO:0007669"/>
    <property type="project" value="TreeGrafter"/>
</dbReference>
<dbReference type="GO" id="GO:0017057">
    <property type="term" value="F:6-phosphogluconolactonase activity"/>
    <property type="evidence" value="ECO:0007669"/>
    <property type="project" value="UniProtKB-EC"/>
</dbReference>
<dbReference type="InterPro" id="IPR015943">
    <property type="entry name" value="WD40/YVTN_repeat-like_dom_sf"/>
</dbReference>
<dbReference type="InterPro" id="IPR050282">
    <property type="entry name" value="Cycloisomerase_2"/>
</dbReference>
<protein>
    <submittedName>
        <fullName evidence="3">Putative secreted protein</fullName>
        <ecNumber evidence="3">3.1.1.31</ecNumber>
    </submittedName>
</protein>
<dbReference type="STRING" id="1437610.BREU_0671"/>
<keyword evidence="3" id="KW-0378">Hydrolase</keyword>